<protein>
    <submittedName>
        <fullName evidence="2">Uncharacterized protein</fullName>
    </submittedName>
</protein>
<proteinExistence type="predicted"/>
<organism evidence="2 3">
    <name type="scientific">Bambusicola thoracicus</name>
    <name type="common">Chinese bamboo-partridge</name>
    <name type="synonym">Perdix thoracica</name>
    <dbReference type="NCBI Taxonomy" id="9083"/>
    <lineage>
        <taxon>Eukaryota</taxon>
        <taxon>Metazoa</taxon>
        <taxon>Chordata</taxon>
        <taxon>Craniata</taxon>
        <taxon>Vertebrata</taxon>
        <taxon>Euteleostomi</taxon>
        <taxon>Archelosauria</taxon>
        <taxon>Archosauria</taxon>
        <taxon>Dinosauria</taxon>
        <taxon>Saurischia</taxon>
        <taxon>Theropoda</taxon>
        <taxon>Coelurosauria</taxon>
        <taxon>Aves</taxon>
        <taxon>Neognathae</taxon>
        <taxon>Galloanserae</taxon>
        <taxon>Galliformes</taxon>
        <taxon>Phasianidae</taxon>
        <taxon>Perdicinae</taxon>
        <taxon>Bambusicola</taxon>
    </lineage>
</organism>
<evidence type="ECO:0000313" key="3">
    <source>
        <dbReference type="Proteomes" id="UP000237246"/>
    </source>
</evidence>
<evidence type="ECO:0000256" key="1">
    <source>
        <dbReference type="SAM" id="MobiDB-lite"/>
    </source>
</evidence>
<accession>A0A2P4SA22</accession>
<sequence length="67" mass="7547">MADKYSCEMLNLDNAESAALLEELLEVHPFLLQALKEETEIETSNFQKTQQSVQRRTAPMSSSTAQT</sequence>
<dbReference type="EMBL" id="PPHD01075240">
    <property type="protein sequence ID" value="POI20972.1"/>
    <property type="molecule type" value="Genomic_DNA"/>
</dbReference>
<dbReference type="AlphaFoldDB" id="A0A2P4SA22"/>
<reference evidence="2 3" key="1">
    <citation type="submission" date="2018-01" db="EMBL/GenBank/DDBJ databases">
        <title>Comparison of the Chinese Bamboo Partridge and Red Junglefowl genome sequences highlights the importance of demography in genome evolution.</title>
        <authorList>
            <person name="Tiley G.P."/>
            <person name="Kimball R.T."/>
            <person name="Braun E.L."/>
            <person name="Burleigh J.G."/>
        </authorList>
    </citation>
    <scope>NUCLEOTIDE SEQUENCE [LARGE SCALE GENOMIC DNA]</scope>
    <source>
        <strain evidence="2">RTK389</strain>
        <tissue evidence="2">Blood</tissue>
    </source>
</reference>
<feature type="region of interest" description="Disordered" evidence="1">
    <location>
        <begin position="43"/>
        <end position="67"/>
    </location>
</feature>
<keyword evidence="3" id="KW-1185">Reference proteome</keyword>
<dbReference type="Proteomes" id="UP000237246">
    <property type="component" value="Unassembled WGS sequence"/>
</dbReference>
<comment type="caution">
    <text evidence="2">The sequence shown here is derived from an EMBL/GenBank/DDBJ whole genome shotgun (WGS) entry which is preliminary data.</text>
</comment>
<evidence type="ECO:0000313" key="2">
    <source>
        <dbReference type="EMBL" id="POI20972.1"/>
    </source>
</evidence>
<name>A0A2P4SA22_BAMTH</name>
<gene>
    <name evidence="2" type="ORF">CIB84_015281</name>
</gene>